<evidence type="ECO:0000256" key="3">
    <source>
        <dbReference type="ARBA" id="ARBA00022989"/>
    </source>
</evidence>
<gene>
    <name evidence="8" type="ORF">B4915_03165</name>
</gene>
<dbReference type="GO" id="GO:0046677">
    <property type="term" value="P:response to antibiotic"/>
    <property type="evidence" value="ECO:0007669"/>
    <property type="project" value="UniProtKB-KW"/>
</dbReference>
<feature type="transmembrane region" description="Helical" evidence="6">
    <location>
        <begin position="156"/>
        <end position="179"/>
    </location>
</feature>
<keyword evidence="6" id="KW-1003">Cell membrane</keyword>
<evidence type="ECO:0000313" key="8">
    <source>
        <dbReference type="EMBL" id="PRI12076.1"/>
    </source>
</evidence>
<feature type="transmembrane region" description="Helical" evidence="6">
    <location>
        <begin position="191"/>
        <end position="208"/>
    </location>
</feature>
<keyword evidence="9" id="KW-1185">Reference proteome</keyword>
<feature type="transmembrane region" description="Helical" evidence="6">
    <location>
        <begin position="132"/>
        <end position="150"/>
    </location>
</feature>
<dbReference type="InterPro" id="IPR047817">
    <property type="entry name" value="ABC2_TM_bact-type"/>
</dbReference>
<protein>
    <recommendedName>
        <fullName evidence="6">Transport permease protein</fullName>
    </recommendedName>
</protein>
<evidence type="ECO:0000313" key="9">
    <source>
        <dbReference type="Proteomes" id="UP000238650"/>
    </source>
</evidence>
<dbReference type="PANTHER" id="PTHR43229">
    <property type="entry name" value="NODULATION PROTEIN J"/>
    <property type="match status" value="1"/>
</dbReference>
<dbReference type="PANTHER" id="PTHR43229:SF2">
    <property type="entry name" value="NODULATION PROTEIN J"/>
    <property type="match status" value="1"/>
</dbReference>
<evidence type="ECO:0000256" key="1">
    <source>
        <dbReference type="ARBA" id="ARBA00004141"/>
    </source>
</evidence>
<comment type="subcellular location">
    <subcellularLocation>
        <location evidence="6">Cell membrane</location>
        <topology evidence="6">Multi-pass membrane protein</topology>
    </subcellularLocation>
    <subcellularLocation>
        <location evidence="1">Membrane</location>
        <topology evidence="1">Multi-pass membrane protein</topology>
    </subcellularLocation>
</comment>
<dbReference type="GO" id="GO:0043190">
    <property type="term" value="C:ATP-binding cassette (ABC) transporter complex"/>
    <property type="evidence" value="ECO:0007669"/>
    <property type="project" value="InterPro"/>
</dbReference>
<keyword evidence="5" id="KW-0046">Antibiotic resistance</keyword>
<feature type="transmembrane region" description="Helical" evidence="6">
    <location>
        <begin position="47"/>
        <end position="70"/>
    </location>
</feature>
<dbReference type="InterPro" id="IPR051784">
    <property type="entry name" value="Nod_factor_ABC_transporter"/>
</dbReference>
<keyword evidence="6" id="KW-0813">Transport</keyword>
<evidence type="ECO:0000256" key="6">
    <source>
        <dbReference type="RuleBase" id="RU361157"/>
    </source>
</evidence>
<proteinExistence type="inferred from homology"/>
<feature type="domain" description="ABC transmembrane type-2" evidence="7">
    <location>
        <begin position="45"/>
        <end position="271"/>
    </location>
</feature>
<dbReference type="PIRSF" id="PIRSF006648">
    <property type="entry name" value="DrrB"/>
    <property type="match status" value="1"/>
</dbReference>
<dbReference type="RefSeq" id="WP_105804384.1">
    <property type="nucleotide sequence ID" value="NZ_MWZD01000013.1"/>
</dbReference>
<comment type="similarity">
    <text evidence="6">Belongs to the ABC-2 integral membrane protein family.</text>
</comment>
<dbReference type="PROSITE" id="PS51012">
    <property type="entry name" value="ABC_TM2"/>
    <property type="match status" value="1"/>
</dbReference>
<keyword evidence="2 6" id="KW-0812">Transmembrane</keyword>
<dbReference type="GO" id="GO:0140359">
    <property type="term" value="F:ABC-type transporter activity"/>
    <property type="evidence" value="ECO:0007669"/>
    <property type="project" value="InterPro"/>
</dbReference>
<comment type="caution">
    <text evidence="8">The sequence shown here is derived from an EMBL/GenBank/DDBJ whole genome shotgun (WGS) entry which is preliminary data.</text>
</comment>
<dbReference type="AlphaFoldDB" id="A0A2S9QR58"/>
<accession>A0A2S9QR58</accession>
<dbReference type="OrthoDB" id="670210at2"/>
<keyword evidence="3 6" id="KW-1133">Transmembrane helix</keyword>
<keyword evidence="4 6" id="KW-0472">Membrane</keyword>
<dbReference type="InterPro" id="IPR013525">
    <property type="entry name" value="ABC2_TM"/>
</dbReference>
<dbReference type="PRINTS" id="PR00164">
    <property type="entry name" value="ABC2TRNSPORT"/>
</dbReference>
<name>A0A2S9QR58_9MICO</name>
<dbReference type="Pfam" id="PF01061">
    <property type="entry name" value="ABC2_membrane"/>
    <property type="match status" value="1"/>
</dbReference>
<dbReference type="InterPro" id="IPR000412">
    <property type="entry name" value="ABC_2_transport"/>
</dbReference>
<dbReference type="Proteomes" id="UP000238650">
    <property type="component" value="Unassembled WGS sequence"/>
</dbReference>
<reference evidence="8 9" key="1">
    <citation type="journal article" date="2017" name="New Microbes New Infect">
        <title>Genome sequence of 'Leucobacter massiliensis' sp. nov. isolated from human pharynx after travel to the 2014 Hajj.</title>
        <authorList>
            <person name="Leangapichart T."/>
            <person name="Gautret P."/>
            <person name="Nguyen T.T."/>
            <person name="Armstrong N."/>
            <person name="Rolain J.M."/>
        </authorList>
    </citation>
    <scope>NUCLEOTIDE SEQUENCE [LARGE SCALE GENOMIC DNA]</scope>
    <source>
        <strain evidence="8 9">122RC15</strain>
    </source>
</reference>
<evidence type="ECO:0000256" key="4">
    <source>
        <dbReference type="ARBA" id="ARBA00023136"/>
    </source>
</evidence>
<evidence type="ECO:0000256" key="2">
    <source>
        <dbReference type="ARBA" id="ARBA00022692"/>
    </source>
</evidence>
<dbReference type="EMBL" id="MWZD01000013">
    <property type="protein sequence ID" value="PRI12076.1"/>
    <property type="molecule type" value="Genomic_DNA"/>
</dbReference>
<feature type="transmembrane region" description="Helical" evidence="6">
    <location>
        <begin position="246"/>
        <end position="269"/>
    </location>
</feature>
<organism evidence="8 9">
    <name type="scientific">Leucobacter massiliensis</name>
    <dbReference type="NCBI Taxonomy" id="1686285"/>
    <lineage>
        <taxon>Bacteria</taxon>
        <taxon>Bacillati</taxon>
        <taxon>Actinomycetota</taxon>
        <taxon>Actinomycetes</taxon>
        <taxon>Micrococcales</taxon>
        <taxon>Microbacteriaceae</taxon>
        <taxon>Leucobacter</taxon>
    </lineage>
</organism>
<sequence>MSAIITPQPPVLPAQLGRRVGLRDTLRQTATMAYRALLRLRRTPEQWADVLVMPFLFTFMFAYLFGGAIAGSVGDYLPALLPAIVVQGVVQASLVTGTQLREDMDTGVFDRFRSLPMARIAPLGGALLTDTIRYAAITGLTIFVGVIIGWRPGGGWGLLAAALLAIVTAWAVSWCWALLGVTARTAGTVQGIGMLVLMPLTFVSNAFVPVDTLPAWLQTVAAWNPLSHLITAFRELANEGVWGADAWWTLLGAAVIVALFAPLTVRAYMRKA</sequence>
<evidence type="ECO:0000256" key="5">
    <source>
        <dbReference type="ARBA" id="ARBA00023251"/>
    </source>
</evidence>
<evidence type="ECO:0000259" key="7">
    <source>
        <dbReference type="PROSITE" id="PS51012"/>
    </source>
</evidence>
<feature type="transmembrane region" description="Helical" evidence="6">
    <location>
        <begin position="76"/>
        <end position="95"/>
    </location>
</feature>